<evidence type="ECO:0000256" key="4">
    <source>
        <dbReference type="ARBA" id="ARBA00022842"/>
    </source>
</evidence>
<dbReference type="GO" id="GO:0035529">
    <property type="term" value="F:NADH pyrophosphatase activity"/>
    <property type="evidence" value="ECO:0007669"/>
    <property type="project" value="TreeGrafter"/>
</dbReference>
<comment type="cofactor">
    <cofactor evidence="1">
        <name>Mg(2+)</name>
        <dbReference type="ChEBI" id="CHEBI:18420"/>
    </cofactor>
</comment>
<dbReference type="GO" id="GO:0005829">
    <property type="term" value="C:cytosol"/>
    <property type="evidence" value="ECO:0007669"/>
    <property type="project" value="TreeGrafter"/>
</dbReference>
<comment type="caution">
    <text evidence="6">The sequence shown here is derived from an EMBL/GenBank/DDBJ whole genome shotgun (WGS) entry which is preliminary data.</text>
</comment>
<dbReference type="InterPro" id="IPR000086">
    <property type="entry name" value="NUDIX_hydrolase_dom"/>
</dbReference>
<evidence type="ECO:0000256" key="2">
    <source>
        <dbReference type="ARBA" id="ARBA00022723"/>
    </source>
</evidence>
<dbReference type="GO" id="GO:0006742">
    <property type="term" value="P:NADP+ catabolic process"/>
    <property type="evidence" value="ECO:0007669"/>
    <property type="project" value="TreeGrafter"/>
</dbReference>
<evidence type="ECO:0000313" key="6">
    <source>
        <dbReference type="EMBL" id="EIT72172.1"/>
    </source>
</evidence>
<dbReference type="AlphaFoldDB" id="I7ZK81"/>
<dbReference type="PROSITE" id="PS51462">
    <property type="entry name" value="NUDIX"/>
    <property type="match status" value="1"/>
</dbReference>
<evidence type="ECO:0000259" key="5">
    <source>
        <dbReference type="PROSITE" id="PS51462"/>
    </source>
</evidence>
<sequence length="177" mass="19880">MNPNSNFRFCPQCARPLSFALVGERDRICCDDPRCGFVHWDNPVPVVAAVVEHEGKIILARNVAWPRNFYALVTGFLESGESPEIGVQREVEEELGLEPLAANFIGLYDFFRKNQLLIAYHVPARGTVKLNEELDDWKHVAFDQVTYWPGGTGFALRDWLAAQGYAATLGEAPQIRS</sequence>
<gene>
    <name evidence="6" type="ORF">WQQ_23090</name>
</gene>
<dbReference type="InterPro" id="IPR020084">
    <property type="entry name" value="NUDIX_hydrolase_CS"/>
</dbReference>
<keyword evidence="3 6" id="KW-0378">Hydrolase</keyword>
<dbReference type="OrthoDB" id="9791656at2"/>
<dbReference type="GO" id="GO:0046872">
    <property type="term" value="F:metal ion binding"/>
    <property type="evidence" value="ECO:0007669"/>
    <property type="project" value="UniProtKB-KW"/>
</dbReference>
<dbReference type="Proteomes" id="UP000003704">
    <property type="component" value="Unassembled WGS sequence"/>
</dbReference>
<dbReference type="PROSITE" id="PS00893">
    <property type="entry name" value="NUDIX_BOX"/>
    <property type="match status" value="1"/>
</dbReference>
<dbReference type="EMBL" id="AKGD01000001">
    <property type="protein sequence ID" value="EIT72172.1"/>
    <property type="molecule type" value="Genomic_DNA"/>
</dbReference>
<keyword evidence="4" id="KW-0460">Magnesium</keyword>
<keyword evidence="2" id="KW-0479">Metal-binding</keyword>
<dbReference type="InterPro" id="IPR015797">
    <property type="entry name" value="NUDIX_hydrolase-like_dom_sf"/>
</dbReference>
<dbReference type="PANTHER" id="PTHR42904:SF12">
    <property type="entry name" value="ADP-RIBOSE PYROPHOSPHATASE-RELATED"/>
    <property type="match status" value="1"/>
</dbReference>
<dbReference type="GO" id="GO:0019677">
    <property type="term" value="P:NAD+ catabolic process"/>
    <property type="evidence" value="ECO:0007669"/>
    <property type="project" value="TreeGrafter"/>
</dbReference>
<dbReference type="InterPro" id="IPR050241">
    <property type="entry name" value="NAD-cap_RNA_hydrolase_NudC"/>
</dbReference>
<dbReference type="RefSeq" id="WP_007185252.1">
    <property type="nucleotide sequence ID" value="NZ_AKGD01000001.1"/>
</dbReference>
<dbReference type="Gene3D" id="3.90.79.10">
    <property type="entry name" value="Nucleoside Triphosphate Pyrophosphohydrolase"/>
    <property type="match status" value="1"/>
</dbReference>
<keyword evidence="7" id="KW-1185">Reference proteome</keyword>
<dbReference type="SUPFAM" id="SSF55811">
    <property type="entry name" value="Nudix"/>
    <property type="match status" value="1"/>
</dbReference>
<dbReference type="CDD" id="cd18884">
    <property type="entry name" value="NUDIX_Hydrolase"/>
    <property type="match status" value="1"/>
</dbReference>
<evidence type="ECO:0000256" key="3">
    <source>
        <dbReference type="ARBA" id="ARBA00022801"/>
    </source>
</evidence>
<name>I7ZK81_9GAMM</name>
<dbReference type="PANTHER" id="PTHR42904">
    <property type="entry name" value="NUDIX HYDROLASE, NUDC SUBFAMILY"/>
    <property type="match status" value="1"/>
</dbReference>
<reference evidence="6 7" key="1">
    <citation type="journal article" date="2012" name="J. Bacteriol.">
        <title>Genome Sequence of n-Alkane-Degrading Hydrocarboniphaga effusa Strain AP103T (ATCC BAA-332T).</title>
        <authorList>
            <person name="Chang H.K."/>
            <person name="Zylstra G.J."/>
            <person name="Chae J.C."/>
        </authorList>
    </citation>
    <scope>NUCLEOTIDE SEQUENCE [LARGE SCALE GENOMIC DNA]</scope>
    <source>
        <strain evidence="6 7">AP103</strain>
    </source>
</reference>
<organism evidence="6 7">
    <name type="scientific">Hydrocarboniphaga effusa AP103</name>
    <dbReference type="NCBI Taxonomy" id="1172194"/>
    <lineage>
        <taxon>Bacteria</taxon>
        <taxon>Pseudomonadati</taxon>
        <taxon>Pseudomonadota</taxon>
        <taxon>Gammaproteobacteria</taxon>
        <taxon>Nevskiales</taxon>
        <taxon>Nevskiaceae</taxon>
        <taxon>Hydrocarboniphaga</taxon>
    </lineage>
</organism>
<protein>
    <submittedName>
        <fullName evidence="6">NUDIX hydrolase</fullName>
    </submittedName>
</protein>
<evidence type="ECO:0000256" key="1">
    <source>
        <dbReference type="ARBA" id="ARBA00001946"/>
    </source>
</evidence>
<dbReference type="STRING" id="1172194.WQQ_23090"/>
<evidence type="ECO:0000313" key="7">
    <source>
        <dbReference type="Proteomes" id="UP000003704"/>
    </source>
</evidence>
<feature type="domain" description="Nudix hydrolase" evidence="5">
    <location>
        <begin position="42"/>
        <end position="162"/>
    </location>
</feature>
<proteinExistence type="predicted"/>
<dbReference type="Pfam" id="PF00293">
    <property type="entry name" value="NUDIX"/>
    <property type="match status" value="1"/>
</dbReference>
<accession>I7ZK81</accession>